<accession>X0XHP1</accession>
<dbReference type="SMART" id="SM00028">
    <property type="entry name" value="TPR"/>
    <property type="match status" value="3"/>
</dbReference>
<protein>
    <submittedName>
        <fullName evidence="1">Uncharacterized protein</fullName>
    </submittedName>
</protein>
<organism evidence="1">
    <name type="scientific">marine sediment metagenome</name>
    <dbReference type="NCBI Taxonomy" id="412755"/>
    <lineage>
        <taxon>unclassified sequences</taxon>
        <taxon>metagenomes</taxon>
        <taxon>ecological metagenomes</taxon>
    </lineage>
</organism>
<evidence type="ECO:0000313" key="1">
    <source>
        <dbReference type="EMBL" id="GAG36168.1"/>
    </source>
</evidence>
<dbReference type="PANTHER" id="PTHR47691:SF3">
    <property type="entry name" value="HTH-TYPE TRANSCRIPTIONAL REGULATOR RV0890C-RELATED"/>
    <property type="match status" value="1"/>
</dbReference>
<feature type="non-terminal residue" evidence="1">
    <location>
        <position position="1"/>
    </location>
</feature>
<comment type="caution">
    <text evidence="1">The sequence shown here is derived from an EMBL/GenBank/DDBJ whole genome shotgun (WGS) entry which is preliminary data.</text>
</comment>
<sequence>EVLFEKGLRFARDIDDRGGALLLGLYHGTISNLRGDGANAVEYLQRCAGDCEELQYVAVQGLAWTFLAWAYCILGESDTARNYVQKGLEAQTSAGMPAYLSLVYVFSAMVHLDSGDVATARHYVEEALKRSQDSGQRMEEGLSRVLLGRILGKADISEVEEAESQIVQGISILDDLGIRPLCSWGHFFLGELYADTGQTEKALETLKKAEGMMQEMGMDYWLRRTQEVMARVQG</sequence>
<dbReference type="PANTHER" id="PTHR47691">
    <property type="entry name" value="REGULATOR-RELATED"/>
    <property type="match status" value="1"/>
</dbReference>
<dbReference type="InterPro" id="IPR011990">
    <property type="entry name" value="TPR-like_helical_dom_sf"/>
</dbReference>
<dbReference type="InterPro" id="IPR019734">
    <property type="entry name" value="TPR_rpt"/>
</dbReference>
<reference evidence="1" key="1">
    <citation type="journal article" date="2014" name="Front. Microbiol.">
        <title>High frequency of phylogenetically diverse reductive dehalogenase-homologous genes in deep subseafloor sedimentary metagenomes.</title>
        <authorList>
            <person name="Kawai M."/>
            <person name="Futagami T."/>
            <person name="Toyoda A."/>
            <person name="Takaki Y."/>
            <person name="Nishi S."/>
            <person name="Hori S."/>
            <person name="Arai W."/>
            <person name="Tsubouchi T."/>
            <person name="Morono Y."/>
            <person name="Uchiyama I."/>
            <person name="Ito T."/>
            <person name="Fujiyama A."/>
            <person name="Inagaki F."/>
            <person name="Takami H."/>
        </authorList>
    </citation>
    <scope>NUCLEOTIDE SEQUENCE</scope>
    <source>
        <strain evidence="1">Expedition CK06-06</strain>
    </source>
</reference>
<name>X0XHP1_9ZZZZ</name>
<dbReference type="AlphaFoldDB" id="X0XHP1"/>
<dbReference type="EMBL" id="BARS01040481">
    <property type="protein sequence ID" value="GAG36168.1"/>
    <property type="molecule type" value="Genomic_DNA"/>
</dbReference>
<dbReference type="Pfam" id="PF13181">
    <property type="entry name" value="TPR_8"/>
    <property type="match status" value="1"/>
</dbReference>
<proteinExistence type="predicted"/>
<dbReference type="Gene3D" id="1.25.40.10">
    <property type="entry name" value="Tetratricopeptide repeat domain"/>
    <property type="match status" value="1"/>
</dbReference>
<dbReference type="SUPFAM" id="SSF48452">
    <property type="entry name" value="TPR-like"/>
    <property type="match status" value="1"/>
</dbReference>
<gene>
    <name evidence="1" type="ORF">S01H1_61696</name>
</gene>